<evidence type="ECO:0000313" key="1">
    <source>
        <dbReference type="EMBL" id="KAI0086576.1"/>
    </source>
</evidence>
<sequence length="113" mass="12156">MQPSLVFLNVGTPYYTTLTPIIICRFILNLRYTKPSGSSYPSNSNSASYRFTGNMGESLSIVGDEEDGDDYGGGFNYSNDSDNSDAVEMSVIERGLGDGVDAAPGENSDPHRV</sequence>
<keyword evidence="2" id="KW-1185">Reference proteome</keyword>
<dbReference type="Proteomes" id="UP001055072">
    <property type="component" value="Unassembled WGS sequence"/>
</dbReference>
<gene>
    <name evidence="1" type="ORF">BDY19DRAFT_995862</name>
</gene>
<organism evidence="1 2">
    <name type="scientific">Irpex rosettiformis</name>
    <dbReference type="NCBI Taxonomy" id="378272"/>
    <lineage>
        <taxon>Eukaryota</taxon>
        <taxon>Fungi</taxon>
        <taxon>Dikarya</taxon>
        <taxon>Basidiomycota</taxon>
        <taxon>Agaricomycotina</taxon>
        <taxon>Agaricomycetes</taxon>
        <taxon>Polyporales</taxon>
        <taxon>Irpicaceae</taxon>
        <taxon>Irpex</taxon>
    </lineage>
</organism>
<accession>A0ACB8TXA3</accession>
<evidence type="ECO:0000313" key="2">
    <source>
        <dbReference type="Proteomes" id="UP001055072"/>
    </source>
</evidence>
<comment type="caution">
    <text evidence="1">The sequence shown here is derived from an EMBL/GenBank/DDBJ whole genome shotgun (WGS) entry which is preliminary data.</text>
</comment>
<protein>
    <submittedName>
        <fullName evidence="1">Uncharacterized protein</fullName>
    </submittedName>
</protein>
<dbReference type="EMBL" id="MU274923">
    <property type="protein sequence ID" value="KAI0086576.1"/>
    <property type="molecule type" value="Genomic_DNA"/>
</dbReference>
<proteinExistence type="predicted"/>
<name>A0ACB8TXA3_9APHY</name>
<reference evidence="1" key="1">
    <citation type="journal article" date="2021" name="Environ. Microbiol.">
        <title>Gene family expansions and transcriptome signatures uncover fungal adaptations to wood decay.</title>
        <authorList>
            <person name="Hage H."/>
            <person name="Miyauchi S."/>
            <person name="Viragh M."/>
            <person name="Drula E."/>
            <person name="Min B."/>
            <person name="Chaduli D."/>
            <person name="Navarro D."/>
            <person name="Favel A."/>
            <person name="Norest M."/>
            <person name="Lesage-Meessen L."/>
            <person name="Balint B."/>
            <person name="Merenyi Z."/>
            <person name="de Eugenio L."/>
            <person name="Morin E."/>
            <person name="Martinez A.T."/>
            <person name="Baldrian P."/>
            <person name="Stursova M."/>
            <person name="Martinez M.J."/>
            <person name="Novotny C."/>
            <person name="Magnuson J.K."/>
            <person name="Spatafora J.W."/>
            <person name="Maurice S."/>
            <person name="Pangilinan J."/>
            <person name="Andreopoulos W."/>
            <person name="LaButti K."/>
            <person name="Hundley H."/>
            <person name="Na H."/>
            <person name="Kuo A."/>
            <person name="Barry K."/>
            <person name="Lipzen A."/>
            <person name="Henrissat B."/>
            <person name="Riley R."/>
            <person name="Ahrendt S."/>
            <person name="Nagy L.G."/>
            <person name="Grigoriev I.V."/>
            <person name="Martin F."/>
            <person name="Rosso M.N."/>
        </authorList>
    </citation>
    <scope>NUCLEOTIDE SEQUENCE</scope>
    <source>
        <strain evidence="1">CBS 384.51</strain>
    </source>
</reference>